<dbReference type="CDD" id="cd05374">
    <property type="entry name" value="17beta-HSD-like_SDR_c"/>
    <property type="match status" value="1"/>
</dbReference>
<dbReference type="Proteomes" id="UP001629246">
    <property type="component" value="Unassembled WGS sequence"/>
</dbReference>
<protein>
    <submittedName>
        <fullName evidence="4">SDR family oxidoreductase</fullName>
    </submittedName>
</protein>
<dbReference type="PRINTS" id="PR00081">
    <property type="entry name" value="GDHRDH"/>
</dbReference>
<dbReference type="InterPro" id="IPR051911">
    <property type="entry name" value="SDR_oxidoreductase"/>
</dbReference>
<accession>A0ABW9AAP0</accession>
<keyword evidence="2" id="KW-0560">Oxidoreductase</keyword>
<keyword evidence="5" id="KW-1185">Reference proteome</keyword>
<dbReference type="PANTHER" id="PTHR43976">
    <property type="entry name" value="SHORT CHAIN DEHYDROGENASE"/>
    <property type="match status" value="1"/>
</dbReference>
<evidence type="ECO:0000256" key="3">
    <source>
        <dbReference type="RuleBase" id="RU000363"/>
    </source>
</evidence>
<proteinExistence type="inferred from homology"/>
<organism evidence="4 5">
    <name type="scientific">Herbaspirillum lusitanum</name>
    <dbReference type="NCBI Taxonomy" id="213312"/>
    <lineage>
        <taxon>Bacteria</taxon>
        <taxon>Pseudomonadati</taxon>
        <taxon>Pseudomonadota</taxon>
        <taxon>Betaproteobacteria</taxon>
        <taxon>Burkholderiales</taxon>
        <taxon>Oxalobacteraceae</taxon>
        <taxon>Herbaspirillum</taxon>
    </lineage>
</organism>
<comment type="similarity">
    <text evidence="1 3">Belongs to the short-chain dehydrogenases/reductases (SDR) family.</text>
</comment>
<gene>
    <name evidence="4" type="ORF">PQR62_09330</name>
</gene>
<dbReference type="RefSeq" id="WP_408157151.1">
    <property type="nucleotide sequence ID" value="NZ_JAQQFM010000004.1"/>
</dbReference>
<evidence type="ECO:0000256" key="2">
    <source>
        <dbReference type="ARBA" id="ARBA00023002"/>
    </source>
</evidence>
<dbReference type="InterPro" id="IPR036291">
    <property type="entry name" value="NAD(P)-bd_dom_sf"/>
</dbReference>
<dbReference type="Gene3D" id="3.40.50.720">
    <property type="entry name" value="NAD(P)-binding Rossmann-like Domain"/>
    <property type="match status" value="1"/>
</dbReference>
<sequence length="275" mass="29940">MTDIAKTVVITGSSSGIGKATAQVFARAGWNVVAAMRLPAVEKDLVETDRLKLVALDVQDAASVTAAVATSISAFSKIDVWINNAGYGTFGPIEAASQAQVQRQYDVNVFGVIHCVKAIAPHFRSNREGVIINVSSIGGLMALPAYTLYNSTKFAVEGLSEGLWYELSRFGIRVKIVEPGLTKTNFGSSSMDLLDHSELPAYEQMMEAINAARKDNVSRSSSPELVANTIFEAANDPGDRLRYLVGADAKRLWRLRRWIGAQTQMRIVRRALKMS</sequence>
<dbReference type="PRINTS" id="PR00080">
    <property type="entry name" value="SDRFAMILY"/>
</dbReference>
<evidence type="ECO:0000256" key="1">
    <source>
        <dbReference type="ARBA" id="ARBA00006484"/>
    </source>
</evidence>
<evidence type="ECO:0000313" key="5">
    <source>
        <dbReference type="Proteomes" id="UP001629246"/>
    </source>
</evidence>
<evidence type="ECO:0000313" key="4">
    <source>
        <dbReference type="EMBL" id="MFL9924467.1"/>
    </source>
</evidence>
<dbReference type="SUPFAM" id="SSF51735">
    <property type="entry name" value="NAD(P)-binding Rossmann-fold domains"/>
    <property type="match status" value="1"/>
</dbReference>
<comment type="caution">
    <text evidence="4">The sequence shown here is derived from an EMBL/GenBank/DDBJ whole genome shotgun (WGS) entry which is preliminary data.</text>
</comment>
<dbReference type="PANTHER" id="PTHR43976:SF16">
    <property type="entry name" value="SHORT-CHAIN DEHYDROGENASE_REDUCTASE FAMILY PROTEIN"/>
    <property type="match status" value="1"/>
</dbReference>
<name>A0ABW9AAP0_9BURK</name>
<dbReference type="Pfam" id="PF00106">
    <property type="entry name" value="adh_short"/>
    <property type="match status" value="1"/>
</dbReference>
<reference evidence="4 5" key="1">
    <citation type="journal article" date="2024" name="Chem. Sci.">
        <title>Discovery of megapolipeptins by genome mining of a Burkholderiales bacteria collection.</title>
        <authorList>
            <person name="Paulo B.S."/>
            <person name="Recchia M.J.J."/>
            <person name="Lee S."/>
            <person name="Fergusson C.H."/>
            <person name="Romanowski S.B."/>
            <person name="Hernandez A."/>
            <person name="Krull N."/>
            <person name="Liu D.Y."/>
            <person name="Cavanagh H."/>
            <person name="Bos A."/>
            <person name="Gray C.A."/>
            <person name="Murphy B.T."/>
            <person name="Linington R.G."/>
            <person name="Eustaquio A.S."/>
        </authorList>
    </citation>
    <scope>NUCLEOTIDE SEQUENCE [LARGE SCALE GENOMIC DNA]</scope>
    <source>
        <strain evidence="4 5">RL21-008-BIB-A</strain>
    </source>
</reference>
<dbReference type="EMBL" id="JAQQFM010000004">
    <property type="protein sequence ID" value="MFL9924467.1"/>
    <property type="molecule type" value="Genomic_DNA"/>
</dbReference>
<dbReference type="InterPro" id="IPR002347">
    <property type="entry name" value="SDR_fam"/>
</dbReference>